<organism evidence="1 2">
    <name type="scientific">Vibrio phage VP-1</name>
    <dbReference type="NCBI Taxonomy" id="2234088"/>
    <lineage>
        <taxon>Viruses</taxon>
        <taxon>Duplodnaviria</taxon>
        <taxon>Heunggongvirae</taxon>
        <taxon>Uroviricota</taxon>
        <taxon>Caudoviricetes</taxon>
        <taxon>Pantevenvirales</taxon>
        <taxon>Ackermannviridae</taxon>
        <taxon>Vapseptimavirus</taxon>
        <taxon>Vapseptimavirus VAP7</taxon>
    </lineage>
</organism>
<dbReference type="GO" id="GO:0004386">
    <property type="term" value="F:helicase activity"/>
    <property type="evidence" value="ECO:0007669"/>
    <property type="project" value="UniProtKB-KW"/>
</dbReference>
<dbReference type="InterPro" id="IPR023197">
    <property type="entry name" value="Phage_T4_Gp59_dom_sf"/>
</dbReference>
<dbReference type="InterPro" id="IPR037082">
    <property type="entry name" value="Phage_T4_Gp59_C_sf"/>
</dbReference>
<keyword evidence="1" id="KW-0547">Nucleotide-binding</keyword>
<keyword evidence="1" id="KW-0347">Helicase</keyword>
<sequence length="235" mass="28085">MANKRTKGQVKKPLELSHWEQMEFESALPTYQTYMGMKLHFKQGVKYDWFEYGSQVNLKVESLYKARGRQQILKLHKRFSQLPEEHLIAHLAANFIHDPNMWLLDLLKKDADQRASEFRSVIENFTYRFRTFMNDSMLDYAEAKGLSFMDLYRPTSGSEHTWLLKALLAEKLPWWFVVGLNRVTSFVSVYDKIYANDMFWPTISDHIKQIQGFYVFDHESAQRWLIQEINRRDLK</sequence>
<dbReference type="Gene3D" id="1.10.8.60">
    <property type="match status" value="1"/>
</dbReference>
<keyword evidence="1" id="KW-0378">Hydrolase</keyword>
<name>A0A4V0NRV3_9CAUD</name>
<keyword evidence="1" id="KW-0067">ATP-binding</keyword>
<evidence type="ECO:0000313" key="1">
    <source>
        <dbReference type="EMBL" id="AWY10180.1"/>
    </source>
</evidence>
<evidence type="ECO:0000313" key="2">
    <source>
        <dbReference type="Proteomes" id="UP000305753"/>
    </source>
</evidence>
<proteinExistence type="predicted"/>
<dbReference type="SUPFAM" id="SSF48493">
    <property type="entry name" value="gene 59 helicase assembly protein"/>
    <property type="match status" value="1"/>
</dbReference>
<reference evidence="1 2" key="1">
    <citation type="submission" date="2018-05" db="EMBL/GenBank/DDBJ databases">
        <title>Whole genome sequencing of Vibrio phage VP-1.</title>
        <authorList>
            <person name="Nandita M."/>
            <person name="Bhat S.G."/>
        </authorList>
    </citation>
    <scope>NUCLEOTIDE SEQUENCE [LARGE SCALE GENOMIC DNA]</scope>
</reference>
<accession>A0A4V0NRV3</accession>
<dbReference type="Gene3D" id="1.10.220.50">
    <property type="entry name" value="Bacteriophage T4, Gp59, helicase assembly protein, C-terminal domain"/>
    <property type="match status" value="1"/>
</dbReference>
<dbReference type="EMBL" id="MH363700">
    <property type="protein sequence ID" value="AWY10180.1"/>
    <property type="molecule type" value="Genomic_DNA"/>
</dbReference>
<dbReference type="Proteomes" id="UP000305753">
    <property type="component" value="Segment"/>
</dbReference>
<protein>
    <submittedName>
        <fullName evidence="1">Loader of T4-like helicase</fullName>
    </submittedName>
</protein>